<dbReference type="InterPro" id="IPR003797">
    <property type="entry name" value="DegV"/>
</dbReference>
<gene>
    <name evidence="2" type="ORF">E7272_10740</name>
</gene>
<dbReference type="InterPro" id="IPR043168">
    <property type="entry name" value="DegV_C"/>
</dbReference>
<evidence type="ECO:0000256" key="1">
    <source>
        <dbReference type="ARBA" id="ARBA00023121"/>
    </source>
</evidence>
<sequence>MYKVIIDSCGELTEEMKQDGHFVNVPLTLEIDDKQIVDDESFDQASFIKAVAASPNAPKSACPSPNAYMVEMECDADNIYLVTLSSQLSGSYNSACLAKDLFEEDDESKNIHVFDSKSASIGETLIGMKIAECENAGMSFEQVVETVEAYIEEQHTFFVLETLETFRKSGRLSGLKAAIAETLNIKPVMGSTEIGYIQQLAKGRGMNQAIDKMTKCVMDVTTNCENKIVAISHCNCPERALSLKKKMESLATFKDIFIVDMRGVSTMYANDGGVILVV</sequence>
<evidence type="ECO:0000313" key="2">
    <source>
        <dbReference type="EMBL" id="MBE5920305.1"/>
    </source>
</evidence>
<dbReference type="InterPro" id="IPR050270">
    <property type="entry name" value="DegV_domain_contain"/>
</dbReference>
<dbReference type="GO" id="GO:0008289">
    <property type="term" value="F:lipid binding"/>
    <property type="evidence" value="ECO:0007669"/>
    <property type="project" value="UniProtKB-KW"/>
</dbReference>
<comment type="caution">
    <text evidence="2">The sequence shown here is derived from an EMBL/GenBank/DDBJ whole genome shotgun (WGS) entry which is preliminary data.</text>
</comment>
<dbReference type="SUPFAM" id="SSF82549">
    <property type="entry name" value="DAK1/DegV-like"/>
    <property type="match status" value="1"/>
</dbReference>
<proteinExistence type="predicted"/>
<dbReference type="Gene3D" id="2.20.28.50">
    <property type="entry name" value="degv family protein"/>
    <property type="match status" value="1"/>
</dbReference>
<dbReference type="EMBL" id="SVER01000029">
    <property type="protein sequence ID" value="MBE5920305.1"/>
    <property type="molecule type" value="Genomic_DNA"/>
</dbReference>
<dbReference type="NCBIfam" id="TIGR00762">
    <property type="entry name" value="DegV"/>
    <property type="match status" value="1"/>
</dbReference>
<dbReference type="Pfam" id="PF02645">
    <property type="entry name" value="DegV"/>
    <property type="match status" value="1"/>
</dbReference>
<keyword evidence="1" id="KW-0446">Lipid-binding</keyword>
<reference evidence="2" key="1">
    <citation type="submission" date="2019-04" db="EMBL/GenBank/DDBJ databases">
        <title>Evolution of Biomass-Degrading Anaerobic Consortia Revealed by Metagenomics.</title>
        <authorList>
            <person name="Peng X."/>
        </authorList>
    </citation>
    <scope>NUCLEOTIDE SEQUENCE</scope>
    <source>
        <strain evidence="2">SIG311</strain>
    </source>
</reference>
<protein>
    <submittedName>
        <fullName evidence="2">DegV family protein</fullName>
    </submittedName>
</protein>
<dbReference type="Gene3D" id="3.30.1180.10">
    <property type="match status" value="1"/>
</dbReference>
<dbReference type="Gene3D" id="3.40.50.10440">
    <property type="entry name" value="Dihydroxyacetone kinase, domain 1"/>
    <property type="match status" value="1"/>
</dbReference>
<accession>A0A927UDB4</accession>
<dbReference type="PANTHER" id="PTHR33434">
    <property type="entry name" value="DEGV DOMAIN-CONTAINING PROTEIN DR_1986-RELATED"/>
    <property type="match status" value="1"/>
</dbReference>
<organism evidence="2 3">
    <name type="scientific">Pseudobutyrivibrio ruminis</name>
    <dbReference type="NCBI Taxonomy" id="46206"/>
    <lineage>
        <taxon>Bacteria</taxon>
        <taxon>Bacillati</taxon>
        <taxon>Bacillota</taxon>
        <taxon>Clostridia</taxon>
        <taxon>Lachnospirales</taxon>
        <taxon>Lachnospiraceae</taxon>
        <taxon>Pseudobutyrivibrio</taxon>
    </lineage>
</organism>
<evidence type="ECO:0000313" key="3">
    <source>
        <dbReference type="Proteomes" id="UP000766246"/>
    </source>
</evidence>
<dbReference type="PANTHER" id="PTHR33434:SF2">
    <property type="entry name" value="FATTY ACID-BINDING PROTEIN TM_1468"/>
    <property type="match status" value="1"/>
</dbReference>
<dbReference type="AlphaFoldDB" id="A0A927UDB4"/>
<dbReference type="Proteomes" id="UP000766246">
    <property type="component" value="Unassembled WGS sequence"/>
</dbReference>
<name>A0A927UDB4_9FIRM</name>
<dbReference type="PROSITE" id="PS51482">
    <property type="entry name" value="DEGV"/>
    <property type="match status" value="1"/>
</dbReference>